<sequence>MKKEREKGSERGARVEDSRDKEKGGRRDGAGEKQKRESALGTEGMAGRFFKNEMPDFVEKTEVVGGDCPKTPDLYTGSLGTTFLLFKKYLVTKDRRDLYLSGDIVKARDSASKGSPFVTFIYGWAGVCAQGTVLAKQPGDRRLLQHYLNSFKEDTHKDEESRVRDDACEALYNIAMGRRNGGIGMSFTAAAAWSKIG</sequence>
<dbReference type="Proteomes" id="UP001412067">
    <property type="component" value="Unassembled WGS sequence"/>
</dbReference>
<feature type="region of interest" description="Disordered" evidence="1">
    <location>
        <begin position="1"/>
        <end position="45"/>
    </location>
</feature>
<proteinExistence type="predicted"/>
<dbReference type="PANTHER" id="PTHR12736:SF7">
    <property type="entry name" value="LANC-LIKE PROTEIN 3"/>
    <property type="match status" value="1"/>
</dbReference>
<dbReference type="InterPro" id="IPR007822">
    <property type="entry name" value="LANC-like"/>
</dbReference>
<evidence type="ECO:0000313" key="3">
    <source>
        <dbReference type="Proteomes" id="UP001412067"/>
    </source>
</evidence>
<evidence type="ECO:0000313" key="2">
    <source>
        <dbReference type="EMBL" id="KAK8955823.1"/>
    </source>
</evidence>
<evidence type="ECO:0000256" key="1">
    <source>
        <dbReference type="SAM" id="MobiDB-lite"/>
    </source>
</evidence>
<comment type="caution">
    <text evidence="2">The sequence shown here is derived from an EMBL/GenBank/DDBJ whole genome shotgun (WGS) entry which is preliminary data.</text>
</comment>
<protein>
    <submittedName>
        <fullName evidence="2">Uncharacterized protein</fullName>
    </submittedName>
</protein>
<feature type="compositionally biased region" description="Basic and acidic residues" evidence="1">
    <location>
        <begin position="1"/>
        <end position="38"/>
    </location>
</feature>
<dbReference type="EMBL" id="JBBWWR010000013">
    <property type="protein sequence ID" value="KAK8955823.1"/>
    <property type="molecule type" value="Genomic_DNA"/>
</dbReference>
<dbReference type="Pfam" id="PF05147">
    <property type="entry name" value="LANC_like"/>
    <property type="match status" value="1"/>
</dbReference>
<dbReference type="Gene3D" id="1.50.10.10">
    <property type="match status" value="1"/>
</dbReference>
<dbReference type="InterPro" id="IPR012341">
    <property type="entry name" value="6hp_glycosidase-like_sf"/>
</dbReference>
<organism evidence="2 3">
    <name type="scientific">Platanthera guangdongensis</name>
    <dbReference type="NCBI Taxonomy" id="2320717"/>
    <lineage>
        <taxon>Eukaryota</taxon>
        <taxon>Viridiplantae</taxon>
        <taxon>Streptophyta</taxon>
        <taxon>Embryophyta</taxon>
        <taxon>Tracheophyta</taxon>
        <taxon>Spermatophyta</taxon>
        <taxon>Magnoliopsida</taxon>
        <taxon>Liliopsida</taxon>
        <taxon>Asparagales</taxon>
        <taxon>Orchidaceae</taxon>
        <taxon>Orchidoideae</taxon>
        <taxon>Orchideae</taxon>
        <taxon>Orchidinae</taxon>
        <taxon>Platanthera</taxon>
    </lineage>
</organism>
<dbReference type="SUPFAM" id="SSF158745">
    <property type="entry name" value="LanC-like"/>
    <property type="match status" value="1"/>
</dbReference>
<dbReference type="PANTHER" id="PTHR12736">
    <property type="entry name" value="LANC-LIKE PROTEIN"/>
    <property type="match status" value="1"/>
</dbReference>
<accession>A0ABR2M038</accession>
<name>A0ABR2M038_9ASPA</name>
<keyword evidence="3" id="KW-1185">Reference proteome</keyword>
<reference evidence="2 3" key="1">
    <citation type="journal article" date="2022" name="Nat. Plants">
        <title>Genomes of leafy and leafless Platanthera orchids illuminate the evolution of mycoheterotrophy.</title>
        <authorList>
            <person name="Li M.H."/>
            <person name="Liu K.W."/>
            <person name="Li Z."/>
            <person name="Lu H.C."/>
            <person name="Ye Q.L."/>
            <person name="Zhang D."/>
            <person name="Wang J.Y."/>
            <person name="Li Y.F."/>
            <person name="Zhong Z.M."/>
            <person name="Liu X."/>
            <person name="Yu X."/>
            <person name="Liu D.K."/>
            <person name="Tu X.D."/>
            <person name="Liu B."/>
            <person name="Hao Y."/>
            <person name="Liao X.Y."/>
            <person name="Jiang Y.T."/>
            <person name="Sun W.H."/>
            <person name="Chen J."/>
            <person name="Chen Y.Q."/>
            <person name="Ai Y."/>
            <person name="Zhai J.W."/>
            <person name="Wu S.S."/>
            <person name="Zhou Z."/>
            <person name="Hsiao Y.Y."/>
            <person name="Wu W.L."/>
            <person name="Chen Y.Y."/>
            <person name="Lin Y.F."/>
            <person name="Hsu J.L."/>
            <person name="Li C.Y."/>
            <person name="Wang Z.W."/>
            <person name="Zhao X."/>
            <person name="Zhong W.Y."/>
            <person name="Ma X.K."/>
            <person name="Ma L."/>
            <person name="Huang J."/>
            <person name="Chen G.Z."/>
            <person name="Huang M.Z."/>
            <person name="Huang L."/>
            <person name="Peng D.H."/>
            <person name="Luo Y.B."/>
            <person name="Zou S.Q."/>
            <person name="Chen S.P."/>
            <person name="Lan S."/>
            <person name="Tsai W.C."/>
            <person name="Van de Peer Y."/>
            <person name="Liu Z.J."/>
        </authorList>
    </citation>
    <scope>NUCLEOTIDE SEQUENCE [LARGE SCALE GENOMIC DNA]</scope>
    <source>
        <strain evidence="2">Lor288</strain>
    </source>
</reference>
<gene>
    <name evidence="2" type="ORF">KSP40_PGU020250</name>
</gene>